<dbReference type="PANTHER" id="PTHR46067:SF27">
    <property type="entry name" value="ACYL-COA N-ACYLTRANSFERASES (NAT) SUPERFAMILY PROTEIN"/>
    <property type="match status" value="1"/>
</dbReference>
<evidence type="ECO:0000313" key="3">
    <source>
        <dbReference type="Proteomes" id="UP001370490"/>
    </source>
</evidence>
<comment type="caution">
    <text evidence="2">The sequence shown here is derived from an EMBL/GenBank/DDBJ whole genome shotgun (WGS) entry which is preliminary data.</text>
</comment>
<keyword evidence="3" id="KW-1185">Reference proteome</keyword>
<dbReference type="Gene3D" id="3.40.630.30">
    <property type="match status" value="1"/>
</dbReference>
<organism evidence="2 3">
    <name type="scientific">Dillenia turbinata</name>
    <dbReference type="NCBI Taxonomy" id="194707"/>
    <lineage>
        <taxon>Eukaryota</taxon>
        <taxon>Viridiplantae</taxon>
        <taxon>Streptophyta</taxon>
        <taxon>Embryophyta</taxon>
        <taxon>Tracheophyta</taxon>
        <taxon>Spermatophyta</taxon>
        <taxon>Magnoliopsida</taxon>
        <taxon>eudicotyledons</taxon>
        <taxon>Gunneridae</taxon>
        <taxon>Pentapetalae</taxon>
        <taxon>Dilleniales</taxon>
        <taxon>Dilleniaceae</taxon>
        <taxon>Dillenia</taxon>
    </lineage>
</organism>
<gene>
    <name evidence="2" type="ORF">RJ641_004032</name>
</gene>
<dbReference type="SUPFAM" id="SSF55729">
    <property type="entry name" value="Acyl-CoA N-acyltransferases (Nat)"/>
    <property type="match status" value="1"/>
</dbReference>
<dbReference type="EMBL" id="JBAMMX010000012">
    <property type="protein sequence ID" value="KAK6929938.1"/>
    <property type="molecule type" value="Genomic_DNA"/>
</dbReference>
<proteinExistence type="predicted"/>
<dbReference type="PROSITE" id="PS51186">
    <property type="entry name" value="GNAT"/>
    <property type="match status" value="1"/>
</dbReference>
<dbReference type="Pfam" id="PF13302">
    <property type="entry name" value="Acetyltransf_3"/>
    <property type="match status" value="1"/>
</dbReference>
<reference evidence="2 3" key="1">
    <citation type="submission" date="2023-12" db="EMBL/GenBank/DDBJ databases">
        <title>A high-quality genome assembly for Dillenia turbinata (Dilleniales).</title>
        <authorList>
            <person name="Chanderbali A."/>
        </authorList>
    </citation>
    <scope>NUCLEOTIDE SEQUENCE [LARGE SCALE GENOMIC DNA]</scope>
    <source>
        <strain evidence="2">LSX21</strain>
        <tissue evidence="2">Leaf</tissue>
    </source>
</reference>
<dbReference type="InterPro" id="IPR016181">
    <property type="entry name" value="Acyl_CoA_acyltransferase"/>
</dbReference>
<feature type="domain" description="N-acetyltransferase" evidence="1">
    <location>
        <begin position="2"/>
        <end position="140"/>
    </location>
</feature>
<dbReference type="AlphaFoldDB" id="A0AAN8VLP1"/>
<protein>
    <submittedName>
        <fullName evidence="2">GNAT domain</fullName>
    </submittedName>
</protein>
<name>A0AAN8VLP1_9MAGN</name>
<dbReference type="Proteomes" id="UP001370490">
    <property type="component" value="Unassembled WGS sequence"/>
</dbReference>
<dbReference type="PANTHER" id="PTHR46067">
    <property type="entry name" value="ACYL-COA N-ACYLTRANSFERASES (NAT) SUPERFAMILY PROTEIN"/>
    <property type="match status" value="1"/>
</dbReference>
<sequence>MDDFMEWTTDDQVSRYCIWEQYISKEDELNYMRDIIKPHPWHRAICIDNKPVGAISVKPKFGNDGFRAEVGYGLAFKYWGKGTATRAVKLAAMIVFKEWLNLERFEGLVDVHHMGSQRVLEKAGFVREGVLRKYIIMKGN</sequence>
<dbReference type="GO" id="GO:0016747">
    <property type="term" value="F:acyltransferase activity, transferring groups other than amino-acyl groups"/>
    <property type="evidence" value="ECO:0007669"/>
    <property type="project" value="InterPro"/>
</dbReference>
<evidence type="ECO:0000259" key="1">
    <source>
        <dbReference type="PROSITE" id="PS51186"/>
    </source>
</evidence>
<evidence type="ECO:0000313" key="2">
    <source>
        <dbReference type="EMBL" id="KAK6929938.1"/>
    </source>
</evidence>
<accession>A0AAN8VLP1</accession>
<dbReference type="InterPro" id="IPR000182">
    <property type="entry name" value="GNAT_dom"/>
</dbReference>